<keyword evidence="1" id="KW-0472">Membrane</keyword>
<dbReference type="AlphaFoldDB" id="A0A9P5NK09"/>
<dbReference type="EMBL" id="JADNYJ010000071">
    <property type="protein sequence ID" value="KAF8891573.1"/>
    <property type="molecule type" value="Genomic_DNA"/>
</dbReference>
<keyword evidence="1" id="KW-1133">Transmembrane helix</keyword>
<comment type="caution">
    <text evidence="2">The sequence shown here is derived from an EMBL/GenBank/DDBJ whole genome shotgun (WGS) entry which is preliminary data.</text>
</comment>
<name>A0A9P5NK09_GYMJU</name>
<keyword evidence="1" id="KW-0812">Transmembrane</keyword>
<accession>A0A9P5NK09</accession>
<organism evidence="2 3">
    <name type="scientific">Gymnopilus junonius</name>
    <name type="common">Spectacular rustgill mushroom</name>
    <name type="synonym">Gymnopilus spectabilis subsp. junonius</name>
    <dbReference type="NCBI Taxonomy" id="109634"/>
    <lineage>
        <taxon>Eukaryota</taxon>
        <taxon>Fungi</taxon>
        <taxon>Dikarya</taxon>
        <taxon>Basidiomycota</taxon>
        <taxon>Agaricomycotina</taxon>
        <taxon>Agaricomycetes</taxon>
        <taxon>Agaricomycetidae</taxon>
        <taxon>Agaricales</taxon>
        <taxon>Agaricineae</taxon>
        <taxon>Hymenogastraceae</taxon>
        <taxon>Gymnopilus</taxon>
    </lineage>
</organism>
<sequence length="140" mass="16073">MTLLMSPALPLSHSPVLLPLPSLLGISLIMLSVYSTFSRTTPVAIFFFVDLLMPLRLEPPSTKVWYKSTTVEEAVVDHEEEYERWGCRLGVARLSVGVSRWSEEMPWRRIFDPHRATYWSEVVYTVSVRTNLVQLDTACR</sequence>
<evidence type="ECO:0000313" key="2">
    <source>
        <dbReference type="EMBL" id="KAF8891573.1"/>
    </source>
</evidence>
<keyword evidence="3" id="KW-1185">Reference proteome</keyword>
<feature type="transmembrane region" description="Helical" evidence="1">
    <location>
        <begin position="20"/>
        <end position="49"/>
    </location>
</feature>
<reference evidence="2" key="1">
    <citation type="submission" date="2020-11" db="EMBL/GenBank/DDBJ databases">
        <authorList>
            <consortium name="DOE Joint Genome Institute"/>
            <person name="Ahrendt S."/>
            <person name="Riley R."/>
            <person name="Andreopoulos W."/>
            <person name="LaButti K."/>
            <person name="Pangilinan J."/>
            <person name="Ruiz-duenas F.J."/>
            <person name="Barrasa J.M."/>
            <person name="Sanchez-Garcia M."/>
            <person name="Camarero S."/>
            <person name="Miyauchi S."/>
            <person name="Serrano A."/>
            <person name="Linde D."/>
            <person name="Babiker R."/>
            <person name="Drula E."/>
            <person name="Ayuso-Fernandez I."/>
            <person name="Pacheco R."/>
            <person name="Padilla G."/>
            <person name="Ferreira P."/>
            <person name="Barriuso J."/>
            <person name="Kellner H."/>
            <person name="Castanera R."/>
            <person name="Alfaro M."/>
            <person name="Ramirez L."/>
            <person name="Pisabarro A.G."/>
            <person name="Kuo A."/>
            <person name="Tritt A."/>
            <person name="Lipzen A."/>
            <person name="He G."/>
            <person name="Yan M."/>
            <person name="Ng V."/>
            <person name="Cullen D."/>
            <person name="Martin F."/>
            <person name="Rosso M.-N."/>
            <person name="Henrissat B."/>
            <person name="Hibbett D."/>
            <person name="Martinez A.T."/>
            <person name="Grigoriev I.V."/>
        </authorList>
    </citation>
    <scope>NUCLEOTIDE SEQUENCE</scope>
    <source>
        <strain evidence="2">AH 44721</strain>
    </source>
</reference>
<protein>
    <submittedName>
        <fullName evidence="2">Uncharacterized protein</fullName>
    </submittedName>
</protein>
<evidence type="ECO:0000313" key="3">
    <source>
        <dbReference type="Proteomes" id="UP000724874"/>
    </source>
</evidence>
<gene>
    <name evidence="2" type="ORF">CPB84DRAFT_1748837</name>
</gene>
<evidence type="ECO:0000256" key="1">
    <source>
        <dbReference type="SAM" id="Phobius"/>
    </source>
</evidence>
<dbReference type="Proteomes" id="UP000724874">
    <property type="component" value="Unassembled WGS sequence"/>
</dbReference>
<proteinExistence type="predicted"/>